<dbReference type="SMART" id="SM00028">
    <property type="entry name" value="TPR"/>
    <property type="match status" value="19"/>
</dbReference>
<dbReference type="Pfam" id="PF13181">
    <property type="entry name" value="TPR_8"/>
    <property type="match status" value="4"/>
</dbReference>
<dbReference type="InterPro" id="IPR019734">
    <property type="entry name" value="TPR_rpt"/>
</dbReference>
<dbReference type="InterPro" id="IPR011990">
    <property type="entry name" value="TPR-like_helical_dom_sf"/>
</dbReference>
<dbReference type="PROSITE" id="PS51996">
    <property type="entry name" value="TR_MART"/>
    <property type="match status" value="1"/>
</dbReference>
<feature type="repeat" description="TPR" evidence="3">
    <location>
        <begin position="714"/>
        <end position="747"/>
    </location>
</feature>
<dbReference type="SUPFAM" id="SSF56399">
    <property type="entry name" value="ADP-ribosylation"/>
    <property type="match status" value="1"/>
</dbReference>
<organism evidence="4 5">
    <name type="scientific">Adineta steineri</name>
    <dbReference type="NCBI Taxonomy" id="433720"/>
    <lineage>
        <taxon>Eukaryota</taxon>
        <taxon>Metazoa</taxon>
        <taxon>Spiralia</taxon>
        <taxon>Gnathifera</taxon>
        <taxon>Rotifera</taxon>
        <taxon>Eurotatoria</taxon>
        <taxon>Bdelloidea</taxon>
        <taxon>Adinetida</taxon>
        <taxon>Adinetidae</taxon>
        <taxon>Adineta</taxon>
    </lineage>
</organism>
<gene>
    <name evidence="4" type="ORF">QVE165_LOCUS29624</name>
</gene>
<reference evidence="4" key="1">
    <citation type="submission" date="2021-02" db="EMBL/GenBank/DDBJ databases">
        <authorList>
            <person name="Nowell W R."/>
        </authorList>
    </citation>
    <scope>NUCLEOTIDE SEQUENCE</scope>
</reference>
<keyword evidence="1" id="KW-0677">Repeat</keyword>
<evidence type="ECO:0000256" key="1">
    <source>
        <dbReference type="ARBA" id="ARBA00022737"/>
    </source>
</evidence>
<evidence type="ECO:0000256" key="3">
    <source>
        <dbReference type="PROSITE-ProRule" id="PRU00339"/>
    </source>
</evidence>
<dbReference type="OrthoDB" id="10061012at2759"/>
<feature type="repeat" description="TPR" evidence="3">
    <location>
        <begin position="1020"/>
        <end position="1053"/>
    </location>
</feature>
<feature type="repeat" description="TPR" evidence="3">
    <location>
        <begin position="544"/>
        <end position="577"/>
    </location>
</feature>
<comment type="caution">
    <text evidence="4">The sequence shown here is derived from an EMBL/GenBank/DDBJ whole genome shotgun (WGS) entry which is preliminary data.</text>
</comment>
<name>A0A815BKI5_9BILA</name>
<evidence type="ECO:0000256" key="2">
    <source>
        <dbReference type="ARBA" id="ARBA00022803"/>
    </source>
</evidence>
<dbReference type="SUPFAM" id="SSF48452">
    <property type="entry name" value="TPR-like"/>
    <property type="match status" value="5"/>
</dbReference>
<feature type="repeat" description="TPR" evidence="3">
    <location>
        <begin position="1184"/>
        <end position="1217"/>
    </location>
</feature>
<feature type="repeat" description="TPR" evidence="3">
    <location>
        <begin position="467"/>
        <end position="500"/>
    </location>
</feature>
<dbReference type="EMBL" id="CAJNOM010000239">
    <property type="protein sequence ID" value="CAF1271584.1"/>
    <property type="molecule type" value="Genomic_DNA"/>
</dbReference>
<dbReference type="PANTHER" id="PTHR45641">
    <property type="entry name" value="TETRATRICOPEPTIDE REPEAT PROTEIN (AFU_ORTHOLOGUE AFUA_6G03870)"/>
    <property type="match status" value="1"/>
</dbReference>
<evidence type="ECO:0000313" key="4">
    <source>
        <dbReference type="EMBL" id="CAF1271584.1"/>
    </source>
</evidence>
<keyword evidence="5" id="KW-1185">Reference proteome</keyword>
<dbReference type="Pfam" id="PF13424">
    <property type="entry name" value="TPR_12"/>
    <property type="match status" value="1"/>
</dbReference>
<keyword evidence="2 3" id="KW-0802">TPR repeat</keyword>
<evidence type="ECO:0000313" key="5">
    <source>
        <dbReference type="Proteomes" id="UP000663832"/>
    </source>
</evidence>
<dbReference type="Gene3D" id="3.90.176.10">
    <property type="entry name" value="Toxin ADP-ribosyltransferase, Chain A, domain 1"/>
    <property type="match status" value="1"/>
</dbReference>
<accession>A0A815BKI5</accession>
<dbReference type="PANTHER" id="PTHR45641:SF1">
    <property type="entry name" value="AAA+ ATPASE DOMAIN-CONTAINING PROTEIN"/>
    <property type="match status" value="1"/>
</dbReference>
<feature type="repeat" description="TPR" evidence="3">
    <location>
        <begin position="1260"/>
        <end position="1293"/>
    </location>
</feature>
<protein>
    <submittedName>
        <fullName evidence="4">Uncharacterized protein</fullName>
    </submittedName>
</protein>
<dbReference type="Proteomes" id="UP000663832">
    <property type="component" value="Unassembled WGS sequence"/>
</dbReference>
<sequence>MSEKFTNDIAEKLWKNEHSSLPIIESKLSNEPINLDIKLIELCSQIPKPEIINEEKDPDINILWLKNKNEKILNELDIEIFYSKDEFDAFITKLQTNNIFLIIDQSMLKHILPFLDDLTQIIFIYISIDTEIDDLIPTIDTKKTFRKVSSNKEEIFHSIREDIRIYAKDSIFTTIFDLIVEEESTNQTNNASFIWYNLLINSLFDLGAYHETAKNDLVNYCREQYLNTISQQNKITEFEKEYLSTDAIRWYTRDSFIYRLLNKALRTRDIDSIFKFRFFIIDLQNQLESFYNEEIMESITFVYRGQEISNIEFKKLEKSIGKFISVYTYFSASRDETVALDYAQHSSAILFEIDMKNVILMKNKRIRPVYVGHKSYIPDELEVIFPIGSTFEVDSIDKENIPYRVRLILAEDKNYERIFNIFQKNYVMKSPSTVLFADLLISMGEYDKAERYLQILLEELQKSDDKVYVYHSMGKIYYEKDDYNCALDWFNKALDFIKEKNIFCATIYLYIAKSYRAQNEYNAALEYCHKVLDDQNEMDWSDLADLYDEFGTIYSFMNNFNKALEYLTQSLSIRQSNKANYRDYISTYISLVILYFKKSDYHEVQKYLKEILHILLNTMPKTHPDVISTYTLIGTTYQPCGDNQSAAIYCQKALDLVENLSKKEIISPATYLVLYTTLAILSECINDQLFYVHIAFDIYIKFKNIIPETNPVVSNLYNQMGITYYHLYDFNFALYYFHHALDLNVNNENRCSILLNIATTYINKSDSKSALDYLNKSYQISLELNHRDTGEIYSQYSRAYELENNLEKAIFYSEEGLRFNEINNNIDALANNYLDLAKLCPDKKSTYMEKFKEIVQKNDLSSSITHVFHLILGYYFKEQNDFVNALEYYQLYLKSELTIIPPCYCNLIIIYADIGFIYQKMKDNDNALDYLIKSCEMYLKLSNLKRLPYKDQKIMLSSEKYLIKNVQECSAITSRILIVYYYIGKIYIERNKNELVLKYIQQAHEIFQNYQGRNDLSNSQQLYYLLGSIYKSIGKIDQALYYYEKSVQSLTMDYCLHGFISYLIGSVYQEQGNYLMSLSKYKISLTFLYNYQCINQTHLCLVNASVASLYSEMKNYQYALNYSEQALKHCLLMNPIVYDSVMTCYKASIDYLTELRPWDHKKELNSILRLKELTQYSLKDHSLQDLYYSIGSCYFKNGEYEQALVYCYKSLKYSDMNMFTIDVTYAVCMAVGELDKAYNLIKETIDRKLNMKTIDWNNLSLLYIYMGIIHYERGEYKLAVEFYQNAFNYLDTYQNNKRHSSYSRIYNQIALIYFQDGKLNDAKIYAEKCRDIIYSLDDKNIAPININITLGLIECQSENYYLALDYFGQAWELIYNRHLDYHPERKILYNHIGYVYFKLGHISLAMKNYLKTLSLYHKFMNHHDLAQVYKNIGLIYEYEYENYSLALIFYQRALELVPTKQHPHYMLYKNMIRTLKKKISRKYICLLM</sequence>
<dbReference type="Gene3D" id="1.25.40.10">
    <property type="entry name" value="Tetratricopeptide repeat domain"/>
    <property type="match status" value="7"/>
</dbReference>
<dbReference type="PROSITE" id="PS50005">
    <property type="entry name" value="TPR"/>
    <property type="match status" value="6"/>
</dbReference>
<proteinExistence type="predicted"/>